<dbReference type="PANTHER" id="PTHR14237:SF88">
    <property type="entry name" value="PYRIDOXAL PHOSPHATE (PLP)-DEPENDENT TRANSFERASES SUPERFAMILY PROTEIN"/>
    <property type="match status" value="1"/>
</dbReference>
<evidence type="ECO:0000256" key="1">
    <source>
        <dbReference type="SAM" id="MobiDB-lite"/>
    </source>
</evidence>
<feature type="chain" id="PRO_5032934530" description="TCP domain-containing protein" evidence="2">
    <location>
        <begin position="19"/>
        <end position="1346"/>
    </location>
</feature>
<dbReference type="Pfam" id="PF03634">
    <property type="entry name" value="TCP"/>
    <property type="match status" value="1"/>
</dbReference>
<keyword evidence="5" id="KW-1185">Reference proteome</keyword>
<protein>
    <recommendedName>
        <fullName evidence="3">TCP domain-containing protein</fullName>
    </recommendedName>
</protein>
<name>A0A835A3Y1_9POAL</name>
<feature type="compositionally biased region" description="Acidic residues" evidence="1">
    <location>
        <begin position="1322"/>
        <end position="1334"/>
    </location>
</feature>
<proteinExistence type="predicted"/>
<feature type="signal peptide" evidence="2">
    <location>
        <begin position="1"/>
        <end position="18"/>
    </location>
</feature>
<dbReference type="InterPro" id="IPR015424">
    <property type="entry name" value="PyrdxlP-dep_Trfase"/>
</dbReference>
<dbReference type="PANTHER" id="PTHR14237">
    <property type="entry name" value="MOLYBDOPTERIN COFACTOR SULFURASE MOSC"/>
    <property type="match status" value="1"/>
</dbReference>
<dbReference type="Gene3D" id="3.40.640.10">
    <property type="entry name" value="Type I PLP-dependent aspartate aminotransferase-like (Major domain)"/>
    <property type="match status" value="1"/>
</dbReference>
<dbReference type="InterPro" id="IPR015421">
    <property type="entry name" value="PyrdxlP-dep_Trfase_major"/>
</dbReference>
<feature type="compositionally biased region" description="Basic and acidic residues" evidence="1">
    <location>
        <begin position="966"/>
        <end position="976"/>
    </location>
</feature>
<comment type="caution">
    <text evidence="4">The sequence shown here is derived from an EMBL/GenBank/DDBJ whole genome shotgun (WGS) entry which is preliminary data.</text>
</comment>
<feature type="compositionally biased region" description="Low complexity" evidence="1">
    <location>
        <begin position="29"/>
        <end position="49"/>
    </location>
</feature>
<feature type="compositionally biased region" description="Basic and acidic residues" evidence="1">
    <location>
        <begin position="524"/>
        <end position="538"/>
    </location>
</feature>
<dbReference type="SUPFAM" id="SSF53383">
    <property type="entry name" value="PLP-dependent transferases"/>
    <property type="match status" value="1"/>
</dbReference>
<keyword evidence="2" id="KW-0732">Signal</keyword>
<dbReference type="OrthoDB" id="10264306at2759"/>
<evidence type="ECO:0000256" key="2">
    <source>
        <dbReference type="SAM" id="SignalP"/>
    </source>
</evidence>
<feature type="region of interest" description="Disordered" evidence="1">
    <location>
        <begin position="507"/>
        <end position="565"/>
    </location>
</feature>
<feature type="domain" description="TCP" evidence="3">
    <location>
        <begin position="1056"/>
        <end position="1110"/>
    </location>
</feature>
<evidence type="ECO:0000259" key="3">
    <source>
        <dbReference type="PROSITE" id="PS51369"/>
    </source>
</evidence>
<evidence type="ECO:0000313" key="5">
    <source>
        <dbReference type="Proteomes" id="UP000636709"/>
    </source>
</evidence>
<feature type="region of interest" description="Disordered" evidence="1">
    <location>
        <begin position="951"/>
        <end position="976"/>
    </location>
</feature>
<feature type="region of interest" description="Disordered" evidence="1">
    <location>
        <begin position="1299"/>
        <end position="1346"/>
    </location>
</feature>
<evidence type="ECO:0000313" key="4">
    <source>
        <dbReference type="EMBL" id="KAF8653895.1"/>
    </source>
</evidence>
<dbReference type="Proteomes" id="UP000636709">
    <property type="component" value="Unassembled WGS sequence"/>
</dbReference>
<gene>
    <name evidence="4" type="ORF">HU200_062031</name>
</gene>
<dbReference type="InterPro" id="IPR017887">
    <property type="entry name" value="TF_TCP_subgr"/>
</dbReference>
<feature type="region of interest" description="Disordered" evidence="1">
    <location>
        <begin position="20"/>
        <end position="49"/>
    </location>
</feature>
<organism evidence="4 5">
    <name type="scientific">Digitaria exilis</name>
    <dbReference type="NCBI Taxonomy" id="1010633"/>
    <lineage>
        <taxon>Eukaryota</taxon>
        <taxon>Viridiplantae</taxon>
        <taxon>Streptophyta</taxon>
        <taxon>Embryophyta</taxon>
        <taxon>Tracheophyta</taxon>
        <taxon>Spermatophyta</taxon>
        <taxon>Magnoliopsida</taxon>
        <taxon>Liliopsida</taxon>
        <taxon>Poales</taxon>
        <taxon>Poaceae</taxon>
        <taxon>PACMAD clade</taxon>
        <taxon>Panicoideae</taxon>
        <taxon>Panicodae</taxon>
        <taxon>Paniceae</taxon>
        <taxon>Anthephorinae</taxon>
        <taxon>Digitaria</taxon>
    </lineage>
</organism>
<dbReference type="PROSITE" id="PS51369">
    <property type="entry name" value="TCP"/>
    <property type="match status" value="1"/>
</dbReference>
<accession>A0A835A3Y1</accession>
<feature type="compositionally biased region" description="Polar residues" evidence="1">
    <location>
        <begin position="507"/>
        <end position="523"/>
    </location>
</feature>
<sequence length="1346" mass="143735">MSLTRLILRAFFISLQEALTPQQRASSDPARGAKQAAAGRPAGAPLGGRAVFAVPPALTPRGRHQRPPPPPIHEATMLLLINKYLKTNKTPEPAAGAPRDDEMAPVASNAPGNRADHNHYLCLPGCVPARAKRAATVTTTTTTTARASRHNFVKSAASGLLTGAQFTNHESLPSQPDAYAEFAAAFPLHAAAGTRADAIRDGEYPHLHRHVCLDYTGINLFSHAQMNSSLPSTSSAPPPQPSTWKPPFFDIAYKSASLRTQVQCRDDAGIGAAVTRRIMASLKIPEDEYTMVCTANRTTAFRLLAESYSFTSSAGGRHLLPVYDYESEAVSAMADAARRRGAEVTHATFAWPSMRIHGADLRKKLTRGSRRRAGRGLFVFPLASRMTGARYPYLWMSAAHEQGWHVALDACALGTKDLDTLGLSLIRPDFIVCNFFKVFGENPSGFAGLFVKRSTGLAALERSVIARSIGIVTIVPARRWSLHDDYSTELEHSRSFPLVADDVDVETTSSFSGPLSSTAITRSRTLEPDDATEIREVDAAAENGGFHPEEEPRAETNGGGGHGNGAEEVAMEVECRGLDHADALGLIAIGNRLRCISNWLVVALQKLRHPHGENGHELVRLYGPRVKFDRGPSIAFNVFDWKGERVAPALVQKLADRHNISLTIGFLRNIWFSDKYEASRAAVLELRATAGDGVGGDAVVTPGKRRKDAGGDVGILVVNASLGFLSNFDDAYRLWAFVAKFLDADFVEKERWRYTALNQKTVPTKARSSTAQWTPHAMPSLYEWAQITVTGRWSPLFALDPAGPTWGPAHPRVPDSRPIHATRTAASTHPAPRVPRIARSLLPRRLCAPASPPPQPHLLRAGSTCLESLGGHESGTHTARMRILRPRLKLVGSDNAPWAVGCALGAQINAVGPRTGQPAVAPDVMVPPPSDTAPINLGTLLSLSHQAARQVNRSRQARRARAPPHAGEEAGKRASERAIASAIPPIRLVSSIRAMEAQAADRAEEGEAVRQQQHAAAAAGMAMSAIPMHGFMVPKPEPVEYFGGMAMVRSKPPARNRDRHTKVEGRGRRIRMPAACAARIFQLTRELGHKSDGETIRWLLQQSEPAIIAATGTGTVPAIATTVDGVIRIPTQSSSSSSPSSLAMVEAEESSAKRRRKLQPTRAAAGVSPLATAPPTATAYYPVIADPLLQGTSGGAAAISVPSGLAPITASGGAPQGLVPVFAVPATGSPGGSANRMIPQATAVWMVPQPGAAAGGAAAQPAQFWAIQSAPQLINLGGAQAAVFPTAVNVADYQQQQQLPTMSHNSNSEQQRGSGRSGGEHPEEDEDDDDEEPVSDSSPEDPTPKA</sequence>
<reference evidence="4" key="1">
    <citation type="submission" date="2020-07" db="EMBL/GenBank/DDBJ databases">
        <title>Genome sequence and genetic diversity analysis of an under-domesticated orphan crop, white fonio (Digitaria exilis).</title>
        <authorList>
            <person name="Bennetzen J.L."/>
            <person name="Chen S."/>
            <person name="Ma X."/>
            <person name="Wang X."/>
            <person name="Yssel A.E.J."/>
            <person name="Chaluvadi S.R."/>
            <person name="Johnson M."/>
            <person name="Gangashetty P."/>
            <person name="Hamidou F."/>
            <person name="Sanogo M.D."/>
            <person name="Zwaenepoel A."/>
            <person name="Wallace J."/>
            <person name="Van De Peer Y."/>
            <person name="Van Deynze A."/>
        </authorList>
    </citation>
    <scope>NUCLEOTIDE SEQUENCE</scope>
    <source>
        <tissue evidence="4">Leaves</tissue>
    </source>
</reference>
<dbReference type="EMBL" id="JACEFO010002617">
    <property type="protein sequence ID" value="KAF8653895.1"/>
    <property type="molecule type" value="Genomic_DNA"/>
</dbReference>
<feature type="region of interest" description="Disordered" evidence="1">
    <location>
        <begin position="1131"/>
        <end position="1169"/>
    </location>
</feature>